<protein>
    <submittedName>
        <fullName evidence="1">Uncharacterized protein</fullName>
    </submittedName>
</protein>
<gene>
    <name evidence="1" type="ORF">CYCME_1368</name>
</gene>
<dbReference type="AlphaFoldDB" id="S5TFS3"/>
<evidence type="ECO:0000313" key="2">
    <source>
        <dbReference type="Proteomes" id="UP000015380"/>
    </source>
</evidence>
<proteinExistence type="predicted"/>
<dbReference type="EMBL" id="CP005996">
    <property type="protein sequence ID" value="AGS39697.1"/>
    <property type="molecule type" value="Genomic_DNA"/>
</dbReference>
<sequence length="51" mass="5721">MTSKNQGGGVSKKILISKLKEFFNKKPKLGLMGGSYELVVFTFFSEFSRQS</sequence>
<dbReference type="Proteomes" id="UP000015380">
    <property type="component" value="Chromosome"/>
</dbReference>
<name>S5TFS3_9GAMM</name>
<organism evidence="1 2">
    <name type="scientific">Cycloclasticus zancles 78-ME</name>
    <dbReference type="NCBI Taxonomy" id="1198232"/>
    <lineage>
        <taxon>Bacteria</taxon>
        <taxon>Pseudomonadati</taxon>
        <taxon>Pseudomonadota</taxon>
        <taxon>Gammaproteobacteria</taxon>
        <taxon>Thiotrichales</taxon>
        <taxon>Piscirickettsiaceae</taxon>
        <taxon>Cycloclasticus</taxon>
    </lineage>
</organism>
<dbReference type="KEGG" id="cza:CYCME_1368"/>
<keyword evidence="2" id="KW-1185">Reference proteome</keyword>
<evidence type="ECO:0000313" key="1">
    <source>
        <dbReference type="EMBL" id="AGS39697.1"/>
    </source>
</evidence>
<dbReference type="HOGENOM" id="CLU_3097986_0_0_6"/>
<reference evidence="1 2" key="1">
    <citation type="submission" date="2013-05" db="EMBL/GenBank/DDBJ databases">
        <title>Between feast and famine: a lifestyle of most important marine PAH-degrading bacterium Cycloclasticus sp. 7ME.</title>
        <authorList>
            <person name="Yakimov M.M."/>
            <person name="Messina E."/>
            <person name="Genovese M."/>
            <person name="Denaro R."/>
            <person name="Crisafi F."/>
            <person name="Russo D."/>
            <person name="Cappello S."/>
            <person name="Santisi S."/>
            <person name="Smedile F."/>
            <person name="Golyshina O.V."/>
            <person name="Tran H."/>
            <person name="Pieper D.H."/>
            <person name="Golyshin P.N."/>
            <person name="Giuliano L."/>
        </authorList>
    </citation>
    <scope>NUCLEOTIDE SEQUENCE [LARGE SCALE GENOMIC DNA]</scope>
    <source>
        <strain evidence="1 2">78-ME</strain>
    </source>
</reference>
<reference evidence="2" key="2">
    <citation type="journal article" date="2016" name="Environ. Microbiol. Rep.">
        <title>Analysis of defence systems and a conjugative IncP-1 plasmid in the marine polyaromatic hydrocarbons-degrading bacterium Cycloclasticus sp. 78-ME.</title>
        <authorList>
            <person name="Yakimov M.M."/>
            <person name="Crisafi F."/>
            <person name="Messina E."/>
            <person name="Smedile F."/>
            <person name="Lopatina A."/>
            <person name="Denaro R."/>
            <person name="Pieper D.H."/>
            <person name="Golyshin P.N."/>
            <person name="Giuliano L."/>
        </authorList>
    </citation>
    <scope>NUCLEOTIDE SEQUENCE [LARGE SCALE GENOMIC DNA]</scope>
    <source>
        <strain evidence="2">78-ME</strain>
    </source>
</reference>
<accession>S5TFS3</accession>